<protein>
    <submittedName>
        <fullName evidence="2">Uncharacterized protein</fullName>
    </submittedName>
</protein>
<organism evidence="2">
    <name type="scientific">uncultured Sulfurovum sp</name>
    <dbReference type="NCBI Taxonomy" id="269237"/>
    <lineage>
        <taxon>Bacteria</taxon>
        <taxon>Pseudomonadati</taxon>
        <taxon>Campylobacterota</taxon>
        <taxon>Epsilonproteobacteria</taxon>
        <taxon>Campylobacterales</taxon>
        <taxon>Sulfurovaceae</taxon>
        <taxon>Sulfurovum</taxon>
        <taxon>environmental samples</taxon>
    </lineage>
</organism>
<gene>
    <name evidence="2" type="ORF">HELGO_WM13412</name>
</gene>
<dbReference type="EMBL" id="CACVAU010000028">
    <property type="protein sequence ID" value="CAA6808266.1"/>
    <property type="molecule type" value="Genomic_DNA"/>
</dbReference>
<proteinExistence type="predicted"/>
<keyword evidence="1" id="KW-0812">Transmembrane</keyword>
<reference evidence="2" key="1">
    <citation type="submission" date="2020-01" db="EMBL/GenBank/DDBJ databases">
        <authorList>
            <person name="Meier V. D."/>
            <person name="Meier V D."/>
        </authorList>
    </citation>
    <scope>NUCLEOTIDE SEQUENCE</scope>
    <source>
        <strain evidence="2">HLG_WM_MAG_05</strain>
    </source>
</reference>
<keyword evidence="1" id="KW-1133">Transmembrane helix</keyword>
<feature type="transmembrane region" description="Helical" evidence="1">
    <location>
        <begin position="101"/>
        <end position="119"/>
    </location>
</feature>
<evidence type="ECO:0000256" key="1">
    <source>
        <dbReference type="SAM" id="Phobius"/>
    </source>
</evidence>
<keyword evidence="1" id="KW-0472">Membrane</keyword>
<feature type="transmembrane region" description="Helical" evidence="1">
    <location>
        <begin position="73"/>
        <end position="94"/>
    </location>
</feature>
<accession>A0A6S6SE51</accession>
<feature type="transmembrane region" description="Helical" evidence="1">
    <location>
        <begin position="20"/>
        <end position="38"/>
    </location>
</feature>
<evidence type="ECO:0000313" key="2">
    <source>
        <dbReference type="EMBL" id="CAA6808266.1"/>
    </source>
</evidence>
<sequence length="154" mass="17712">MQFLDKAKEFDKNPLLKKLIFFLVITLLLYLGLDILLHQQQIGLTFKMASHTILGNEEEFLDPILFDALLEHVHANILSSMLTLLLLSSIYIRLNPKSKQRLIHVSFITAIFSHITLLLTTTLSLFISIWIILFLLWHFSAFLLGLVIIGKLVK</sequence>
<name>A0A6S6SE51_9BACT</name>
<dbReference type="AlphaFoldDB" id="A0A6S6SE51"/>
<feature type="transmembrane region" description="Helical" evidence="1">
    <location>
        <begin position="125"/>
        <end position="149"/>
    </location>
</feature>